<evidence type="ECO:0000313" key="3">
    <source>
        <dbReference type="Proteomes" id="UP000469724"/>
    </source>
</evidence>
<evidence type="ECO:0000313" key="2">
    <source>
        <dbReference type="EMBL" id="NDY58381.1"/>
    </source>
</evidence>
<name>A0A7K3NQD4_9BACT</name>
<sequence>MKNADMDSFPCYISHKNNHIHAANQFKLFCPIKEFNIVSCNYLSLIIPVVGRRGRVFHIAETDFVAPAGPGNADAGRSLTAISGRPEADTR</sequence>
<organism evidence="2 3">
    <name type="scientific">Desulfolutivibrio sulfodismutans</name>
    <dbReference type="NCBI Taxonomy" id="63561"/>
    <lineage>
        <taxon>Bacteria</taxon>
        <taxon>Pseudomonadati</taxon>
        <taxon>Thermodesulfobacteriota</taxon>
        <taxon>Desulfovibrionia</taxon>
        <taxon>Desulfovibrionales</taxon>
        <taxon>Desulfovibrionaceae</taxon>
        <taxon>Desulfolutivibrio</taxon>
    </lineage>
</organism>
<dbReference type="AlphaFoldDB" id="A0A7K3NQD4"/>
<keyword evidence="3" id="KW-1185">Reference proteome</keyword>
<evidence type="ECO:0000256" key="1">
    <source>
        <dbReference type="SAM" id="MobiDB-lite"/>
    </source>
</evidence>
<gene>
    <name evidence="2" type="ORF">G3N56_16730</name>
</gene>
<accession>A0A7K3NQD4</accession>
<dbReference type="EMBL" id="JAAGRQ010000097">
    <property type="protein sequence ID" value="NDY58381.1"/>
    <property type="molecule type" value="Genomic_DNA"/>
</dbReference>
<reference evidence="2 3" key="1">
    <citation type="submission" date="2020-02" db="EMBL/GenBank/DDBJ databases">
        <title>Comparative genomics of sulfur disproportionating microorganisms.</title>
        <authorList>
            <person name="Ward L.M."/>
            <person name="Bertran E."/>
            <person name="Johnston D.T."/>
        </authorList>
    </citation>
    <scope>NUCLEOTIDE SEQUENCE [LARGE SCALE GENOMIC DNA]</scope>
    <source>
        <strain evidence="2 3">DSM 3696</strain>
    </source>
</reference>
<feature type="region of interest" description="Disordered" evidence="1">
    <location>
        <begin position="70"/>
        <end position="91"/>
    </location>
</feature>
<protein>
    <submittedName>
        <fullName evidence="2">Uncharacterized protein</fullName>
    </submittedName>
</protein>
<dbReference type="RefSeq" id="WP_163303454.1">
    <property type="nucleotide sequence ID" value="NZ_JAAGRQ010000097.1"/>
</dbReference>
<proteinExistence type="predicted"/>
<dbReference type="Proteomes" id="UP000469724">
    <property type="component" value="Unassembled WGS sequence"/>
</dbReference>
<comment type="caution">
    <text evidence="2">The sequence shown here is derived from an EMBL/GenBank/DDBJ whole genome shotgun (WGS) entry which is preliminary data.</text>
</comment>